<dbReference type="EnsemblMetazoa" id="G9293.4">
    <property type="protein sequence ID" value="G9293.4:cds"/>
    <property type="gene ID" value="G9293"/>
</dbReference>
<dbReference type="GO" id="GO:0051298">
    <property type="term" value="P:centrosome duplication"/>
    <property type="evidence" value="ECO:0007669"/>
    <property type="project" value="TreeGrafter"/>
</dbReference>
<organism evidence="2 3">
    <name type="scientific">Magallana gigas</name>
    <name type="common">Pacific oyster</name>
    <name type="synonym">Crassostrea gigas</name>
    <dbReference type="NCBI Taxonomy" id="29159"/>
    <lineage>
        <taxon>Eukaryota</taxon>
        <taxon>Metazoa</taxon>
        <taxon>Spiralia</taxon>
        <taxon>Lophotrochozoa</taxon>
        <taxon>Mollusca</taxon>
        <taxon>Bivalvia</taxon>
        <taxon>Autobranchia</taxon>
        <taxon>Pteriomorphia</taxon>
        <taxon>Ostreida</taxon>
        <taxon>Ostreoidea</taxon>
        <taxon>Ostreidae</taxon>
        <taxon>Magallana</taxon>
    </lineage>
</organism>
<dbReference type="AlphaFoldDB" id="A0A8W8P1G7"/>
<dbReference type="GO" id="GO:0005634">
    <property type="term" value="C:nucleus"/>
    <property type="evidence" value="ECO:0007669"/>
    <property type="project" value="TreeGrafter"/>
</dbReference>
<name>A0A8W8P1G7_MAGGI</name>
<dbReference type="GO" id="GO:0051225">
    <property type="term" value="P:spindle assembly"/>
    <property type="evidence" value="ECO:0007669"/>
    <property type="project" value="TreeGrafter"/>
</dbReference>
<reference evidence="2" key="1">
    <citation type="submission" date="2022-08" db="UniProtKB">
        <authorList>
            <consortium name="EnsemblMetazoa"/>
        </authorList>
    </citation>
    <scope>IDENTIFICATION</scope>
    <source>
        <strain evidence="2">05x7-T-G4-1.051#20</strain>
    </source>
</reference>
<proteinExistence type="predicted"/>
<sequence>MERLAPNSTGKCIQMCPAKEKEMRIRENLIHPLEKVYRSERSELDPAFMVKSYSRSAAGRHEIPTQDLRPGPVLHTTVEYLLGRVAQNSERPWAEVYDFIFDRLRAVRQDMTIQQMDGPEAITLLEYAVRFYIYAEYRLCEEPIDRYDPKINAQHTQECLKQLLSLYSACDSSSKNRVEFESLYLLFNLCQTEALQHYYELPSDIRKDEVLKQTFSICLDYYLRNYIRVLKGLKSKCFTQHPLLLCAFHRNLSQLQMNALRIMAHGFSSKALKYPLHHLADQLWFDDSDACVSVCQFCGLQVQGQEWVVFLKTSFREPEKKIQSVHISGIDSLLCQRPLCKLLLHKDKPIELSVLKQRTDNSCEPRTTTVPPCGVFTEYNQRYESENKTNMCENNMENESVRSETNATFVKKEIKQSVLRKAERFTGESWEEELFTTEDMKIPTT</sequence>
<accession>A0A8W8P1G7</accession>
<dbReference type="PANTHER" id="PTHR12436">
    <property type="entry name" value="80 KDA MCM3-ASSOCIATED PROTEIN"/>
    <property type="match status" value="1"/>
</dbReference>
<dbReference type="Gene3D" id="1.25.40.990">
    <property type="match status" value="1"/>
</dbReference>
<dbReference type="InterPro" id="IPR045107">
    <property type="entry name" value="SAC3/GANP/THP3"/>
</dbReference>
<dbReference type="InterPro" id="IPR005062">
    <property type="entry name" value="SAC3/GANP/THP3_conserved"/>
</dbReference>
<dbReference type="PANTHER" id="PTHR12436:SF38">
    <property type="entry name" value="SAC3 DOMAIN-CONTAINING PROTEIN 1"/>
    <property type="match status" value="1"/>
</dbReference>
<evidence type="ECO:0000313" key="3">
    <source>
        <dbReference type="Proteomes" id="UP000005408"/>
    </source>
</evidence>
<dbReference type="GO" id="GO:0005819">
    <property type="term" value="C:spindle"/>
    <property type="evidence" value="ECO:0007669"/>
    <property type="project" value="TreeGrafter"/>
</dbReference>
<keyword evidence="3" id="KW-1185">Reference proteome</keyword>
<evidence type="ECO:0000313" key="2">
    <source>
        <dbReference type="EnsemblMetazoa" id="G9293.4:cds"/>
    </source>
</evidence>
<dbReference type="Proteomes" id="UP000005408">
    <property type="component" value="Unassembled WGS sequence"/>
</dbReference>
<evidence type="ECO:0000259" key="1">
    <source>
        <dbReference type="Pfam" id="PF03399"/>
    </source>
</evidence>
<feature type="domain" description="SAC3/GANP/THP3 conserved" evidence="1">
    <location>
        <begin position="15"/>
        <end position="303"/>
    </location>
</feature>
<protein>
    <recommendedName>
        <fullName evidence="1">SAC3/GANP/THP3 conserved domain-containing protein</fullName>
    </recommendedName>
</protein>
<dbReference type="GO" id="GO:0005813">
    <property type="term" value="C:centrosome"/>
    <property type="evidence" value="ECO:0007669"/>
    <property type="project" value="TreeGrafter"/>
</dbReference>
<dbReference type="Pfam" id="PF03399">
    <property type="entry name" value="SAC3_GANP"/>
    <property type="match status" value="1"/>
</dbReference>